<evidence type="ECO:0000313" key="1">
    <source>
        <dbReference type="EMBL" id="PZX29004.1"/>
    </source>
</evidence>
<organism evidence="1 2">
    <name type="scientific">Cupriavidus phytorum</name>
    <dbReference type="NCBI Taxonomy" id="3024399"/>
    <lineage>
        <taxon>Bacteria</taxon>
        <taxon>Pseudomonadati</taxon>
        <taxon>Pseudomonadota</taxon>
        <taxon>Betaproteobacteria</taxon>
        <taxon>Burkholderiales</taxon>
        <taxon>Burkholderiaceae</taxon>
        <taxon>Cupriavidus</taxon>
    </lineage>
</organism>
<accession>A0A2W7NYR8</accession>
<comment type="caution">
    <text evidence="1">The sequence shown here is derived from an EMBL/GenBank/DDBJ whole genome shotgun (WGS) entry which is preliminary data.</text>
</comment>
<evidence type="ECO:0000313" key="2">
    <source>
        <dbReference type="Proteomes" id="UP000249638"/>
    </source>
</evidence>
<dbReference type="Proteomes" id="UP000249638">
    <property type="component" value="Unassembled WGS sequence"/>
</dbReference>
<dbReference type="AlphaFoldDB" id="A0A2W7NYR8"/>
<sequence length="81" mass="8986">MRARSGSRAALLFGAMGHHKATVLPAGHFKHELFQQCTCQGNAGKPTRAGILRCAKAASAQQIAAFWRFRDRHRMIRVSHC</sequence>
<protein>
    <submittedName>
        <fullName evidence="1">Uncharacterized protein</fullName>
    </submittedName>
</protein>
<proteinExistence type="predicted"/>
<gene>
    <name evidence="1" type="ORF">C7416_1046</name>
</gene>
<dbReference type="EMBL" id="QKZN01000004">
    <property type="protein sequence ID" value="PZX29004.1"/>
    <property type="molecule type" value="Genomic_DNA"/>
</dbReference>
<keyword evidence="2" id="KW-1185">Reference proteome</keyword>
<name>A0A2W7NYR8_9BURK</name>
<reference evidence="1" key="1">
    <citation type="submission" date="2018-06" db="EMBL/GenBank/DDBJ databases">
        <title>Genomic Encyclopedia of Type Strains, Phase IV (KMG-V): Genome sequencing to study the core and pangenomes of soil and plant-associated prokaryotes.</title>
        <authorList>
            <person name="Whitman W."/>
        </authorList>
    </citation>
    <scope>NUCLEOTIDE SEQUENCE [LARGE SCALE GENOMIC DNA]</scope>
    <source>
        <strain evidence="1">MLR2-44</strain>
    </source>
</reference>